<dbReference type="EMBL" id="ML771620">
    <property type="protein sequence ID" value="KAE9382398.1"/>
    <property type="molecule type" value="Genomic_DNA"/>
</dbReference>
<evidence type="ECO:0000313" key="1">
    <source>
        <dbReference type="EMBL" id="KAE9382398.1"/>
    </source>
</evidence>
<keyword evidence="2" id="KW-1185">Reference proteome</keyword>
<protein>
    <submittedName>
        <fullName evidence="1">Uncharacterized protein</fullName>
    </submittedName>
</protein>
<accession>A0A6A4GAF3</accession>
<proteinExistence type="predicted"/>
<gene>
    <name evidence="1" type="ORF">BT96DRAFT_1010719</name>
</gene>
<reference evidence="1" key="1">
    <citation type="journal article" date="2019" name="Environ. Microbiol.">
        <title>Fungal ecological strategies reflected in gene transcription - a case study of two litter decomposers.</title>
        <authorList>
            <person name="Barbi F."/>
            <person name="Kohler A."/>
            <person name="Barry K."/>
            <person name="Baskaran P."/>
            <person name="Daum C."/>
            <person name="Fauchery L."/>
            <person name="Ihrmark K."/>
            <person name="Kuo A."/>
            <person name="LaButti K."/>
            <person name="Lipzen A."/>
            <person name="Morin E."/>
            <person name="Grigoriev I.V."/>
            <person name="Henrissat B."/>
            <person name="Lindahl B."/>
            <person name="Martin F."/>
        </authorList>
    </citation>
    <scope>NUCLEOTIDE SEQUENCE</scope>
    <source>
        <strain evidence="1">JB14</strain>
    </source>
</reference>
<dbReference type="Proteomes" id="UP000799118">
    <property type="component" value="Unassembled WGS sequence"/>
</dbReference>
<evidence type="ECO:0000313" key="2">
    <source>
        <dbReference type="Proteomes" id="UP000799118"/>
    </source>
</evidence>
<name>A0A6A4GAF3_9AGAR</name>
<organism evidence="1 2">
    <name type="scientific">Gymnopus androsaceus JB14</name>
    <dbReference type="NCBI Taxonomy" id="1447944"/>
    <lineage>
        <taxon>Eukaryota</taxon>
        <taxon>Fungi</taxon>
        <taxon>Dikarya</taxon>
        <taxon>Basidiomycota</taxon>
        <taxon>Agaricomycotina</taxon>
        <taxon>Agaricomycetes</taxon>
        <taxon>Agaricomycetidae</taxon>
        <taxon>Agaricales</taxon>
        <taxon>Marasmiineae</taxon>
        <taxon>Omphalotaceae</taxon>
        <taxon>Gymnopus</taxon>
    </lineage>
</organism>
<dbReference type="AlphaFoldDB" id="A0A6A4GAF3"/>
<sequence>MAVKKAMAGEQLQFTGTTVPSTVPFQKLVGGGTGRAPFRVTVTVNRWGHGHGGKP</sequence>